<evidence type="ECO:0000313" key="2">
    <source>
        <dbReference type="EMBL" id="NNG34852.1"/>
    </source>
</evidence>
<dbReference type="EMBL" id="JABEND010000002">
    <property type="protein sequence ID" value="NNG34852.1"/>
    <property type="molecule type" value="Genomic_DNA"/>
</dbReference>
<feature type="transmembrane region" description="Helical" evidence="1">
    <location>
        <begin position="25"/>
        <end position="47"/>
    </location>
</feature>
<feature type="transmembrane region" description="Helical" evidence="1">
    <location>
        <begin position="59"/>
        <end position="76"/>
    </location>
</feature>
<evidence type="ECO:0000256" key="1">
    <source>
        <dbReference type="SAM" id="Phobius"/>
    </source>
</evidence>
<proteinExistence type="predicted"/>
<evidence type="ECO:0000313" key="3">
    <source>
        <dbReference type="Proteomes" id="UP000562984"/>
    </source>
</evidence>
<comment type="caution">
    <text evidence="2">The sequence shown here is derived from an EMBL/GenBank/DDBJ whole genome shotgun (WGS) entry which is preliminary data.</text>
</comment>
<accession>A0A849ADA4</accession>
<keyword evidence="1" id="KW-1133">Transmembrane helix</keyword>
<keyword evidence="1" id="KW-0812">Transmembrane</keyword>
<gene>
    <name evidence="2" type="ORF">HKD39_03785</name>
</gene>
<organism evidence="2 3">
    <name type="scientific">Nakamurella aerolata</name>
    <dbReference type="NCBI Taxonomy" id="1656892"/>
    <lineage>
        <taxon>Bacteria</taxon>
        <taxon>Bacillati</taxon>
        <taxon>Actinomycetota</taxon>
        <taxon>Actinomycetes</taxon>
        <taxon>Nakamurellales</taxon>
        <taxon>Nakamurellaceae</taxon>
        <taxon>Nakamurella</taxon>
    </lineage>
</organism>
<dbReference type="RefSeq" id="WP_171198522.1">
    <property type="nucleotide sequence ID" value="NZ_JABEND010000002.1"/>
</dbReference>
<keyword evidence="3" id="KW-1185">Reference proteome</keyword>
<name>A0A849ADA4_9ACTN</name>
<dbReference type="AlphaFoldDB" id="A0A849ADA4"/>
<reference evidence="2 3" key="1">
    <citation type="submission" date="2020-05" db="EMBL/GenBank/DDBJ databases">
        <title>Nakamurella sp. DB0629 isolated from air conditioner.</title>
        <authorList>
            <person name="Kim D.H."/>
            <person name="Kim D.-U."/>
        </authorList>
    </citation>
    <scope>NUCLEOTIDE SEQUENCE [LARGE SCALE GENOMIC DNA]</scope>
    <source>
        <strain evidence="2 3">DB0629</strain>
    </source>
</reference>
<sequence>MRATVSPALARGSHTATYLEGMDWWRWLAAVVEAVLLGILLLLWYDTLRERPGWSWQQAARRPLIGAIAIPIGFLACLFLPWWLVLIIVAIPACAVIAMALAS</sequence>
<dbReference type="Proteomes" id="UP000562984">
    <property type="component" value="Unassembled WGS sequence"/>
</dbReference>
<protein>
    <submittedName>
        <fullName evidence="2">Uncharacterized protein</fullName>
    </submittedName>
</protein>
<keyword evidence="1" id="KW-0472">Membrane</keyword>